<feature type="domain" description="SKP1 component POZ" evidence="6">
    <location>
        <begin position="4"/>
        <end position="63"/>
    </location>
</feature>
<evidence type="ECO:0000256" key="2">
    <source>
        <dbReference type="ARBA" id="ARBA00009993"/>
    </source>
</evidence>
<dbReference type="PANTHER" id="PTHR11165">
    <property type="entry name" value="SKP1"/>
    <property type="match status" value="1"/>
</dbReference>
<evidence type="ECO:0000256" key="3">
    <source>
        <dbReference type="ARBA" id="ARBA00022786"/>
    </source>
</evidence>
<name>A0ABD0ZL60_CARAN</name>
<dbReference type="EMBL" id="JBANAX010000729">
    <property type="protein sequence ID" value="KAL1195393.1"/>
    <property type="molecule type" value="Genomic_DNA"/>
</dbReference>
<evidence type="ECO:0000256" key="1">
    <source>
        <dbReference type="ARBA" id="ARBA00004906"/>
    </source>
</evidence>
<dbReference type="Pfam" id="PF01466">
    <property type="entry name" value="Skp1"/>
    <property type="match status" value="1"/>
</dbReference>
<dbReference type="InterPro" id="IPR016073">
    <property type="entry name" value="Skp1_comp_POZ"/>
</dbReference>
<evidence type="ECO:0000259" key="5">
    <source>
        <dbReference type="Pfam" id="PF01466"/>
    </source>
</evidence>
<organism evidence="7 8">
    <name type="scientific">Cardamine amara subsp. amara</name>
    <dbReference type="NCBI Taxonomy" id="228776"/>
    <lineage>
        <taxon>Eukaryota</taxon>
        <taxon>Viridiplantae</taxon>
        <taxon>Streptophyta</taxon>
        <taxon>Embryophyta</taxon>
        <taxon>Tracheophyta</taxon>
        <taxon>Spermatophyta</taxon>
        <taxon>Magnoliopsida</taxon>
        <taxon>eudicotyledons</taxon>
        <taxon>Gunneridae</taxon>
        <taxon>Pentapetalae</taxon>
        <taxon>rosids</taxon>
        <taxon>malvids</taxon>
        <taxon>Brassicales</taxon>
        <taxon>Brassicaceae</taxon>
        <taxon>Cardamineae</taxon>
        <taxon>Cardamine</taxon>
    </lineage>
</organism>
<accession>A0ABD0ZL60</accession>
<dbReference type="InterPro" id="IPR011333">
    <property type="entry name" value="SKP1/BTB/POZ_sf"/>
</dbReference>
<dbReference type="InterPro" id="IPR016072">
    <property type="entry name" value="Skp1_comp_dimer"/>
</dbReference>
<protein>
    <recommendedName>
        <fullName evidence="4">SKP1-like protein</fullName>
    </recommendedName>
</protein>
<dbReference type="CDD" id="cd18322">
    <property type="entry name" value="BTB_POZ_SKP1"/>
    <property type="match status" value="1"/>
</dbReference>
<dbReference type="InterPro" id="IPR001232">
    <property type="entry name" value="SKP1-like"/>
</dbReference>
<dbReference type="GO" id="GO:0009867">
    <property type="term" value="P:jasmonic acid mediated signaling pathway"/>
    <property type="evidence" value="ECO:0007669"/>
    <property type="project" value="UniProtKB-ARBA"/>
</dbReference>
<dbReference type="Gene3D" id="3.30.710.10">
    <property type="entry name" value="Potassium Channel Kv1.1, Chain A"/>
    <property type="match status" value="1"/>
</dbReference>
<evidence type="ECO:0000256" key="4">
    <source>
        <dbReference type="PIRNR" id="PIRNR028729"/>
    </source>
</evidence>
<comment type="similarity">
    <text evidence="2 4">Belongs to the SKP1 family.</text>
</comment>
<evidence type="ECO:0000259" key="6">
    <source>
        <dbReference type="Pfam" id="PF03931"/>
    </source>
</evidence>
<dbReference type="InterPro" id="IPR016897">
    <property type="entry name" value="SKP1"/>
</dbReference>
<sequence>MSSNKIVLISSDGETFEVDEAVAREFQIVAHMIDDDCADKPIPLTNVTSKYLALVIEYCKKHVEIAVSVEGEDKDANDHVEKAISVEGEDKDAAKKQVEAAVSVEGEDKDDAKKAELEAWDANFMKNLDLDTIFSLILAANYLNVKGLLDLVCQTVADHIKDKTPEEVRTIFNIENDFTEEEEKAIRTEYEWAF</sequence>
<reference evidence="7 8" key="1">
    <citation type="submission" date="2024-04" db="EMBL/GenBank/DDBJ databases">
        <title>Genome assembly C_amara_ONT_v2.</title>
        <authorList>
            <person name="Yant L."/>
            <person name="Moore C."/>
            <person name="Slenker M."/>
        </authorList>
    </citation>
    <scope>NUCLEOTIDE SEQUENCE [LARGE SCALE GENOMIC DNA]</scope>
    <source>
        <tissue evidence="7">Leaf</tissue>
    </source>
</reference>
<comment type="subunit">
    <text evidence="4">Part of a SCF (SKP1-cullin-F-box) protein ligase complex.</text>
</comment>
<dbReference type="GO" id="GO:0016567">
    <property type="term" value="P:protein ubiquitination"/>
    <property type="evidence" value="ECO:0007669"/>
    <property type="project" value="UniProtKB-UniRule"/>
</dbReference>
<gene>
    <name evidence="7" type="ORF">V5N11_019955</name>
</gene>
<comment type="caution">
    <text evidence="7">The sequence shown here is derived from an EMBL/GenBank/DDBJ whole genome shotgun (WGS) entry which is preliminary data.</text>
</comment>
<dbReference type="InterPro" id="IPR036296">
    <property type="entry name" value="SKP1-like_dim_sf"/>
</dbReference>
<proteinExistence type="inferred from homology"/>
<dbReference type="SMART" id="SM00512">
    <property type="entry name" value="Skp1"/>
    <property type="match status" value="1"/>
</dbReference>
<dbReference type="PIRSF" id="PIRSF028729">
    <property type="entry name" value="E3_ubiquit_lig_SCF_Skp"/>
    <property type="match status" value="1"/>
</dbReference>
<dbReference type="Pfam" id="PF03931">
    <property type="entry name" value="Skp1_POZ"/>
    <property type="match status" value="1"/>
</dbReference>
<comment type="function">
    <text evidence="4">Involved in ubiquitination and subsequent proteasomal degradation of target proteins. Together with CUL1, RBX1 and a F-box protein, it forms a SCF E3 ubiquitin ligase complex. The functional specificity of this complex depends on the type of F-box protein. In the SCF complex, it serves as an adapter that links the F-box protein to CUL1.</text>
</comment>
<evidence type="ECO:0000313" key="8">
    <source>
        <dbReference type="Proteomes" id="UP001558713"/>
    </source>
</evidence>
<dbReference type="Proteomes" id="UP001558713">
    <property type="component" value="Unassembled WGS sequence"/>
</dbReference>
<keyword evidence="8" id="KW-1185">Reference proteome</keyword>
<keyword evidence="3 4" id="KW-0833">Ubl conjugation pathway</keyword>
<comment type="pathway">
    <text evidence="1 4">Protein modification; protein ubiquitination.</text>
</comment>
<evidence type="ECO:0000313" key="7">
    <source>
        <dbReference type="EMBL" id="KAL1195393.1"/>
    </source>
</evidence>
<dbReference type="SUPFAM" id="SSF54695">
    <property type="entry name" value="POZ domain"/>
    <property type="match status" value="1"/>
</dbReference>
<feature type="domain" description="SKP1 component dimerisation" evidence="5">
    <location>
        <begin position="146"/>
        <end position="193"/>
    </location>
</feature>
<dbReference type="AlphaFoldDB" id="A0ABD0ZL60"/>
<dbReference type="SUPFAM" id="SSF81382">
    <property type="entry name" value="Skp1 dimerisation domain-like"/>
    <property type="match status" value="1"/>
</dbReference>